<reference evidence="2" key="2">
    <citation type="submission" date="2020-09" db="EMBL/GenBank/DDBJ databases">
        <authorList>
            <person name="Sun Q."/>
            <person name="Zhou Y."/>
        </authorList>
    </citation>
    <scope>NUCLEOTIDE SEQUENCE</scope>
    <source>
        <strain evidence="2">CGMCC 1.15290</strain>
    </source>
</reference>
<organism evidence="2 3">
    <name type="scientific">Filimonas zeae</name>
    <dbReference type="NCBI Taxonomy" id="1737353"/>
    <lineage>
        <taxon>Bacteria</taxon>
        <taxon>Pseudomonadati</taxon>
        <taxon>Bacteroidota</taxon>
        <taxon>Chitinophagia</taxon>
        <taxon>Chitinophagales</taxon>
        <taxon>Chitinophagaceae</taxon>
        <taxon>Filimonas</taxon>
    </lineage>
</organism>
<dbReference type="Proteomes" id="UP000627292">
    <property type="component" value="Unassembled WGS sequence"/>
</dbReference>
<evidence type="ECO:0000313" key="3">
    <source>
        <dbReference type="Proteomes" id="UP000627292"/>
    </source>
</evidence>
<dbReference type="RefSeq" id="WP_188957021.1">
    <property type="nucleotide sequence ID" value="NZ_BMIB01000005.1"/>
</dbReference>
<dbReference type="PANTHER" id="PTHR30373">
    <property type="entry name" value="UPF0603 PROTEIN YGCG"/>
    <property type="match status" value="1"/>
</dbReference>
<dbReference type="EMBL" id="BMIB01000005">
    <property type="protein sequence ID" value="GGH78600.1"/>
    <property type="molecule type" value="Genomic_DNA"/>
</dbReference>
<dbReference type="Gene3D" id="3.10.310.50">
    <property type="match status" value="1"/>
</dbReference>
<keyword evidence="3" id="KW-1185">Reference proteome</keyword>
<sequence length="154" mass="17723">MAGLFRRKKPVHFFSVAEQDKIVQAIKAAEKLTSGEVRVFIESRCRFVDPIDRTKELFAQLDMVNTAERNGVLVYIALKDRQLAIYADEAIYTRAGKDFWQEEVWKMLRMFNKEDYAEGIATVVIEIGEVLSQHFPYNAATDKNELPDDIVFGN</sequence>
<dbReference type="AlphaFoldDB" id="A0A917MYJ7"/>
<protein>
    <recommendedName>
        <fullName evidence="1">TPM domain-containing protein</fullName>
    </recommendedName>
</protein>
<dbReference type="Pfam" id="PF04536">
    <property type="entry name" value="TPM_phosphatase"/>
    <property type="match status" value="1"/>
</dbReference>
<gene>
    <name evidence="2" type="ORF">GCM10011379_46700</name>
</gene>
<evidence type="ECO:0000259" key="1">
    <source>
        <dbReference type="Pfam" id="PF04536"/>
    </source>
</evidence>
<proteinExistence type="predicted"/>
<evidence type="ECO:0000313" key="2">
    <source>
        <dbReference type="EMBL" id="GGH78600.1"/>
    </source>
</evidence>
<comment type="caution">
    <text evidence="2">The sequence shown here is derived from an EMBL/GenBank/DDBJ whole genome shotgun (WGS) entry which is preliminary data.</text>
</comment>
<name>A0A917MYJ7_9BACT</name>
<dbReference type="InterPro" id="IPR007621">
    <property type="entry name" value="TPM_dom"/>
</dbReference>
<reference evidence="2" key="1">
    <citation type="journal article" date="2014" name="Int. J. Syst. Evol. Microbiol.">
        <title>Complete genome sequence of Corynebacterium casei LMG S-19264T (=DSM 44701T), isolated from a smear-ripened cheese.</title>
        <authorList>
            <consortium name="US DOE Joint Genome Institute (JGI-PGF)"/>
            <person name="Walter F."/>
            <person name="Albersmeier A."/>
            <person name="Kalinowski J."/>
            <person name="Ruckert C."/>
        </authorList>
    </citation>
    <scope>NUCLEOTIDE SEQUENCE</scope>
    <source>
        <strain evidence="2">CGMCC 1.15290</strain>
    </source>
</reference>
<feature type="domain" description="TPM" evidence="1">
    <location>
        <begin position="11"/>
        <end position="129"/>
    </location>
</feature>
<dbReference type="PANTHER" id="PTHR30373:SF8">
    <property type="entry name" value="BLL7265 PROTEIN"/>
    <property type="match status" value="1"/>
</dbReference>
<accession>A0A917MYJ7</accession>